<proteinExistence type="predicted"/>
<name>A0A9W9DGX0_9AGAR</name>
<gene>
    <name evidence="2" type="ORF">C8J55DRAFT_564241</name>
</gene>
<reference evidence="2" key="1">
    <citation type="submission" date="2022-08" db="EMBL/GenBank/DDBJ databases">
        <authorList>
            <consortium name="DOE Joint Genome Institute"/>
            <person name="Min B."/>
            <person name="Riley R."/>
            <person name="Sierra-Patev S."/>
            <person name="Naranjo-Ortiz M."/>
            <person name="Looney B."/>
            <person name="Konkel Z."/>
            <person name="Slot J.C."/>
            <person name="Sakamoto Y."/>
            <person name="Steenwyk J.L."/>
            <person name="Rokas A."/>
            <person name="Carro J."/>
            <person name="Camarero S."/>
            <person name="Ferreira P."/>
            <person name="Molpeceres G."/>
            <person name="Ruiz-Duenas F.J."/>
            <person name="Serrano A."/>
            <person name="Henrissat B."/>
            <person name="Drula E."/>
            <person name="Hughes K.W."/>
            <person name="Mata J.L."/>
            <person name="Ishikawa N.K."/>
            <person name="Vargas-Isla R."/>
            <person name="Ushijima S."/>
            <person name="Smith C.A."/>
            <person name="Ahrendt S."/>
            <person name="Andreopoulos W."/>
            <person name="He G."/>
            <person name="Labutti K."/>
            <person name="Lipzen A."/>
            <person name="Ng V."/>
            <person name="Sandor L."/>
            <person name="Barry K."/>
            <person name="Martinez A.T."/>
            <person name="Xiao Y."/>
            <person name="Gibbons J.G."/>
            <person name="Terashima K."/>
            <person name="Hibbett D.S."/>
            <person name="Grigoriev I.V."/>
        </authorList>
    </citation>
    <scope>NUCLEOTIDE SEQUENCE</scope>
    <source>
        <strain evidence="2">Sp2 HRB7682 ss15</strain>
    </source>
</reference>
<keyword evidence="1" id="KW-0472">Membrane</keyword>
<organism evidence="2 3">
    <name type="scientific">Lentinula lateritia</name>
    <dbReference type="NCBI Taxonomy" id="40482"/>
    <lineage>
        <taxon>Eukaryota</taxon>
        <taxon>Fungi</taxon>
        <taxon>Dikarya</taxon>
        <taxon>Basidiomycota</taxon>
        <taxon>Agaricomycotina</taxon>
        <taxon>Agaricomycetes</taxon>
        <taxon>Agaricomycetidae</taxon>
        <taxon>Agaricales</taxon>
        <taxon>Marasmiineae</taxon>
        <taxon>Omphalotaceae</taxon>
        <taxon>Lentinula</taxon>
    </lineage>
</organism>
<feature type="transmembrane region" description="Helical" evidence="1">
    <location>
        <begin position="42"/>
        <end position="59"/>
    </location>
</feature>
<reference evidence="2" key="2">
    <citation type="journal article" date="2023" name="Proc. Natl. Acad. Sci. U.S.A.">
        <title>A global phylogenomic analysis of the shiitake genus Lentinula.</title>
        <authorList>
            <person name="Sierra-Patev S."/>
            <person name="Min B."/>
            <person name="Naranjo-Ortiz M."/>
            <person name="Looney B."/>
            <person name="Konkel Z."/>
            <person name="Slot J.C."/>
            <person name="Sakamoto Y."/>
            <person name="Steenwyk J.L."/>
            <person name="Rokas A."/>
            <person name="Carro J."/>
            <person name="Camarero S."/>
            <person name="Ferreira P."/>
            <person name="Molpeceres G."/>
            <person name="Ruiz-Duenas F.J."/>
            <person name="Serrano A."/>
            <person name="Henrissat B."/>
            <person name="Drula E."/>
            <person name="Hughes K.W."/>
            <person name="Mata J.L."/>
            <person name="Ishikawa N.K."/>
            <person name="Vargas-Isla R."/>
            <person name="Ushijima S."/>
            <person name="Smith C.A."/>
            <person name="Donoghue J."/>
            <person name="Ahrendt S."/>
            <person name="Andreopoulos W."/>
            <person name="He G."/>
            <person name="LaButti K."/>
            <person name="Lipzen A."/>
            <person name="Ng V."/>
            <person name="Riley R."/>
            <person name="Sandor L."/>
            <person name="Barry K."/>
            <person name="Martinez A.T."/>
            <person name="Xiao Y."/>
            <person name="Gibbons J.G."/>
            <person name="Terashima K."/>
            <person name="Grigoriev I.V."/>
            <person name="Hibbett D."/>
        </authorList>
    </citation>
    <scope>NUCLEOTIDE SEQUENCE</scope>
    <source>
        <strain evidence="2">Sp2 HRB7682 ss15</strain>
    </source>
</reference>
<dbReference type="Proteomes" id="UP001150238">
    <property type="component" value="Unassembled WGS sequence"/>
</dbReference>
<keyword evidence="1" id="KW-0812">Transmembrane</keyword>
<evidence type="ECO:0000256" key="1">
    <source>
        <dbReference type="SAM" id="Phobius"/>
    </source>
</evidence>
<sequence>MPLPMLFIKLYNDMKNISTYLLLPIVTAVAPLHLHSFAPGPLAIAIGGLAAFVVFRVFVSGGSKLPPGPSRIPVFGGAFGSPADYAWHWMTNNHAAGHLMNKTVGPYTLQFLRRI</sequence>
<evidence type="ECO:0000313" key="3">
    <source>
        <dbReference type="Proteomes" id="UP001150238"/>
    </source>
</evidence>
<dbReference type="AlphaFoldDB" id="A0A9W9DGX0"/>
<protein>
    <submittedName>
        <fullName evidence="2">Uncharacterized protein</fullName>
    </submittedName>
</protein>
<keyword evidence="1" id="KW-1133">Transmembrane helix</keyword>
<dbReference type="EMBL" id="JANVFS010000033">
    <property type="protein sequence ID" value="KAJ4469969.1"/>
    <property type="molecule type" value="Genomic_DNA"/>
</dbReference>
<accession>A0A9W9DGX0</accession>
<comment type="caution">
    <text evidence="2">The sequence shown here is derived from an EMBL/GenBank/DDBJ whole genome shotgun (WGS) entry which is preliminary data.</text>
</comment>
<evidence type="ECO:0000313" key="2">
    <source>
        <dbReference type="EMBL" id="KAJ4469969.1"/>
    </source>
</evidence>